<evidence type="ECO:0000313" key="2">
    <source>
        <dbReference type="Proteomes" id="UP000821853"/>
    </source>
</evidence>
<proteinExistence type="predicted"/>
<dbReference type="Proteomes" id="UP000821853">
    <property type="component" value="Chromosome 3"/>
</dbReference>
<dbReference type="InterPro" id="IPR044998">
    <property type="entry name" value="Timeless"/>
</dbReference>
<name>A0A9J6G4Z1_HAELO</name>
<dbReference type="GO" id="GO:0006281">
    <property type="term" value="P:DNA repair"/>
    <property type="evidence" value="ECO:0007669"/>
    <property type="project" value="TreeGrafter"/>
</dbReference>
<protein>
    <submittedName>
        <fullName evidence="1">Uncharacterized protein</fullName>
    </submittedName>
</protein>
<dbReference type="PANTHER" id="PTHR22940">
    <property type="entry name" value="TIMEOUT/TIMELESS-2"/>
    <property type="match status" value="1"/>
</dbReference>
<dbReference type="PANTHER" id="PTHR22940:SF5">
    <property type="entry name" value="PROTEIN TIMELESS"/>
    <property type="match status" value="1"/>
</dbReference>
<dbReference type="GO" id="GO:0031298">
    <property type="term" value="C:replication fork protection complex"/>
    <property type="evidence" value="ECO:0007669"/>
    <property type="project" value="TreeGrafter"/>
</dbReference>
<reference evidence="1 2" key="1">
    <citation type="journal article" date="2020" name="Cell">
        <title>Large-Scale Comparative Analyses of Tick Genomes Elucidate Their Genetic Diversity and Vector Capacities.</title>
        <authorList>
            <consortium name="Tick Genome and Microbiome Consortium (TIGMIC)"/>
            <person name="Jia N."/>
            <person name="Wang J."/>
            <person name="Shi W."/>
            <person name="Du L."/>
            <person name="Sun Y."/>
            <person name="Zhan W."/>
            <person name="Jiang J.F."/>
            <person name="Wang Q."/>
            <person name="Zhang B."/>
            <person name="Ji P."/>
            <person name="Bell-Sakyi L."/>
            <person name="Cui X.M."/>
            <person name="Yuan T.T."/>
            <person name="Jiang B.G."/>
            <person name="Yang W.F."/>
            <person name="Lam T.T."/>
            <person name="Chang Q.C."/>
            <person name="Ding S.J."/>
            <person name="Wang X.J."/>
            <person name="Zhu J.G."/>
            <person name="Ruan X.D."/>
            <person name="Zhao L."/>
            <person name="Wei J.T."/>
            <person name="Ye R.Z."/>
            <person name="Que T.C."/>
            <person name="Du C.H."/>
            <person name="Zhou Y.H."/>
            <person name="Cheng J.X."/>
            <person name="Dai P.F."/>
            <person name="Guo W.B."/>
            <person name="Han X.H."/>
            <person name="Huang E.J."/>
            <person name="Li L.F."/>
            <person name="Wei W."/>
            <person name="Gao Y.C."/>
            <person name="Liu J.Z."/>
            <person name="Shao H.Z."/>
            <person name="Wang X."/>
            <person name="Wang C.C."/>
            <person name="Yang T.C."/>
            <person name="Huo Q.B."/>
            <person name="Li W."/>
            <person name="Chen H.Y."/>
            <person name="Chen S.E."/>
            <person name="Zhou L.G."/>
            <person name="Ni X.B."/>
            <person name="Tian J.H."/>
            <person name="Sheng Y."/>
            <person name="Liu T."/>
            <person name="Pan Y.S."/>
            <person name="Xia L.Y."/>
            <person name="Li J."/>
            <person name="Zhao F."/>
            <person name="Cao W.C."/>
        </authorList>
    </citation>
    <scope>NUCLEOTIDE SEQUENCE [LARGE SCALE GENOMIC DNA]</scope>
    <source>
        <strain evidence="1">HaeL-2018</strain>
    </source>
</reference>
<dbReference type="GO" id="GO:0009649">
    <property type="term" value="P:entrainment of circadian clock"/>
    <property type="evidence" value="ECO:0007669"/>
    <property type="project" value="TreeGrafter"/>
</dbReference>
<accession>A0A9J6G4Z1</accession>
<dbReference type="GO" id="GO:0000076">
    <property type="term" value="P:DNA replication checkpoint signaling"/>
    <property type="evidence" value="ECO:0007669"/>
    <property type="project" value="TreeGrafter"/>
</dbReference>
<evidence type="ECO:0000313" key="1">
    <source>
        <dbReference type="EMBL" id="KAH9369592.1"/>
    </source>
</evidence>
<organism evidence="1 2">
    <name type="scientific">Haemaphysalis longicornis</name>
    <name type="common">Bush tick</name>
    <dbReference type="NCBI Taxonomy" id="44386"/>
    <lineage>
        <taxon>Eukaryota</taxon>
        <taxon>Metazoa</taxon>
        <taxon>Ecdysozoa</taxon>
        <taxon>Arthropoda</taxon>
        <taxon>Chelicerata</taxon>
        <taxon>Arachnida</taxon>
        <taxon>Acari</taxon>
        <taxon>Parasitiformes</taxon>
        <taxon>Ixodida</taxon>
        <taxon>Ixodoidea</taxon>
        <taxon>Ixodidae</taxon>
        <taxon>Haemaphysalinae</taxon>
        <taxon>Haemaphysalis</taxon>
    </lineage>
</organism>
<dbReference type="AlphaFoldDB" id="A0A9J6G4Z1"/>
<dbReference type="OrthoDB" id="6491917at2759"/>
<dbReference type="EMBL" id="JABSTR010000005">
    <property type="protein sequence ID" value="KAH9369592.1"/>
    <property type="molecule type" value="Genomic_DNA"/>
</dbReference>
<dbReference type="OMA" id="TRNIMNC"/>
<keyword evidence="2" id="KW-1185">Reference proteome</keyword>
<sequence>MEKYGVVLKDYRTNSLLVNDCVFTMMHHVAGDLKRPEALFHPNILSSFVNILNEGAEIPECCPEVTPSKVIQVINVLPRLLLHESNTIR</sequence>
<gene>
    <name evidence="1" type="ORF">HPB48_011514</name>
</gene>
<dbReference type="VEuPathDB" id="VectorBase:HLOH_063282"/>
<dbReference type="GO" id="GO:0043111">
    <property type="term" value="P:replication fork arrest"/>
    <property type="evidence" value="ECO:0007669"/>
    <property type="project" value="TreeGrafter"/>
</dbReference>
<comment type="caution">
    <text evidence="1">The sequence shown here is derived from an EMBL/GenBank/DDBJ whole genome shotgun (WGS) entry which is preliminary data.</text>
</comment>
<dbReference type="GO" id="GO:0003677">
    <property type="term" value="F:DNA binding"/>
    <property type="evidence" value="ECO:0007669"/>
    <property type="project" value="TreeGrafter"/>
</dbReference>